<evidence type="ECO:0000313" key="13">
    <source>
        <dbReference type="EMBL" id="CAG8526806.1"/>
    </source>
</evidence>
<protein>
    <submittedName>
        <fullName evidence="13">6460_t:CDS:1</fullName>
    </submittedName>
</protein>
<keyword evidence="3" id="KW-0813">Transport</keyword>
<dbReference type="SUPFAM" id="SSF53335">
    <property type="entry name" value="S-adenosyl-L-methionine-dependent methyltransferases"/>
    <property type="match status" value="1"/>
</dbReference>
<dbReference type="GO" id="GO:0016887">
    <property type="term" value="F:ATP hydrolysis activity"/>
    <property type="evidence" value="ECO:0007669"/>
    <property type="project" value="InterPro"/>
</dbReference>
<proteinExistence type="inferred from homology"/>
<feature type="domain" description="ABC transmembrane type-1" evidence="12">
    <location>
        <begin position="614"/>
        <end position="902"/>
    </location>
</feature>
<dbReference type="PROSITE" id="PS50893">
    <property type="entry name" value="ABC_TRANSPORTER_2"/>
    <property type="match status" value="2"/>
</dbReference>
<feature type="transmembrane region" description="Helical" evidence="10">
    <location>
        <begin position="837"/>
        <end position="859"/>
    </location>
</feature>
<dbReference type="PANTHER" id="PTHR43394:SF18">
    <property type="entry name" value="ABC TRANSPORTER B FAMILY MEMBER 11-LIKE"/>
    <property type="match status" value="1"/>
</dbReference>
<name>A0A9N9AFK5_9GLOM</name>
<evidence type="ECO:0000256" key="5">
    <source>
        <dbReference type="ARBA" id="ARBA00022741"/>
    </source>
</evidence>
<dbReference type="GO" id="GO:0005524">
    <property type="term" value="F:ATP binding"/>
    <property type="evidence" value="ECO:0007669"/>
    <property type="project" value="UniProtKB-KW"/>
</dbReference>
<organism evidence="13 14">
    <name type="scientific">Diversispora eburnea</name>
    <dbReference type="NCBI Taxonomy" id="1213867"/>
    <lineage>
        <taxon>Eukaryota</taxon>
        <taxon>Fungi</taxon>
        <taxon>Fungi incertae sedis</taxon>
        <taxon>Mucoromycota</taxon>
        <taxon>Glomeromycotina</taxon>
        <taxon>Glomeromycetes</taxon>
        <taxon>Diversisporales</taxon>
        <taxon>Diversisporaceae</taxon>
        <taxon>Diversispora</taxon>
    </lineage>
</organism>
<feature type="domain" description="ABC transporter" evidence="11">
    <location>
        <begin position="938"/>
        <end position="1174"/>
    </location>
</feature>
<dbReference type="CDD" id="cd18578">
    <property type="entry name" value="ABC_6TM_Pgp_ABCB1_D2_like"/>
    <property type="match status" value="1"/>
</dbReference>
<keyword evidence="5" id="KW-0547">Nucleotide-binding</keyword>
<dbReference type="Gene3D" id="3.40.50.300">
    <property type="entry name" value="P-loop containing nucleotide triphosphate hydrolases"/>
    <property type="match status" value="4"/>
</dbReference>
<evidence type="ECO:0000259" key="12">
    <source>
        <dbReference type="PROSITE" id="PS50929"/>
    </source>
</evidence>
<dbReference type="InterPro" id="IPR027417">
    <property type="entry name" value="P-loop_NTPase"/>
</dbReference>
<evidence type="ECO:0000256" key="8">
    <source>
        <dbReference type="ARBA" id="ARBA00023136"/>
    </source>
</evidence>
<feature type="compositionally biased region" description="Basic and acidic residues" evidence="9">
    <location>
        <begin position="556"/>
        <end position="569"/>
    </location>
</feature>
<dbReference type="Gene3D" id="3.40.50.150">
    <property type="entry name" value="Vaccinia Virus protein VP39"/>
    <property type="match status" value="1"/>
</dbReference>
<dbReference type="FunFam" id="3.40.50.300:FF:000916">
    <property type="entry name" value="ABC transporter B family member 9"/>
    <property type="match status" value="1"/>
</dbReference>
<dbReference type="SUPFAM" id="SSF52540">
    <property type="entry name" value="P-loop containing nucleoside triphosphate hydrolases"/>
    <property type="match status" value="2"/>
</dbReference>
<evidence type="ECO:0000256" key="2">
    <source>
        <dbReference type="ARBA" id="ARBA00007577"/>
    </source>
</evidence>
<sequence>MQVSSKDIDTKDKNDDDKKATNAVSFFQLFRYATPFDKLMMFLGSICACVDGAAVPFLAIIIGNVLQSLIVFTVLVALNEVTDEATEALKKDVLKQTIYFFAIGGIVVVAAYFQMALWMIAGENQDKLQVVYPRMQLYFKVYGISEKVGLVIQNIATFVGGFIIGFTKGWKLALVVSSSLPLLVVSAGLFAYLIEASTKKGQEVYAEAGTVAEQVLSGIRTVTSFGGQQRDIDRYKQKLQGAYVIGKKKSLTSAASFGLIYFSFFGTYALAFWYGGVLIYRGEMVGAFFLGSTGPSIAAISSARGAAYNLFNIMDRVSAIDSGSDAGTVLDKKSVKGRLEFKNIDFFYPSRPEVQILKNFNLTVEAGETVALVGSSGSGKSTIPVLFPESIKQNVAWGCISDDKEPSLEDVTVACKKSNAHEFIKDLPHGYDTNVGDQATSALDTESERLVQEALDKATTSTTSIVIAHRLSTVKNADKIVVMAKGEILEIGNHEELIAKKGAYYALVQAQELKFKETKEIEESDRKEKKSFLRRMSTKGSTSDEKGKKSNIRRITTKDSAAEKRTNLRRMTTKDSVARSLEEIQEEEFKKKLKQPSPYLKILKLQKPEYLLLFFGLVGSILNGLVFPAFSIIFTSVLNTFSKTNDLEELRKESNFWALMFLIVATISFTTNFMQRFFFSLAGEKLTKRLRTLTFTALLKQEMGYFDEERNATGILTSKLASDASKVEGLTGASMGSILNSVTNLVAGLIIGFYFGWKLTLVVLVVMPLFVIASTLQLQAMAGFGEKTREAYEDSGEIVQQSVSNIRTIASLTLENTFVKRYQVAIASPHKIAQKGIMVASIGFGFAQGALFFVYGLAFWYGGQLVAKQEYTFDEMLKAFFTILFAAMALGQISTFAPDAAKAKVSAISILEILERNSLIDPTQNEGKDRPTPVTGHSKFQDVYFNYPARRNVKILRGLNLDIAPGKMVALVGPSGSGKSTVISLLLRFYDVKSGSVDLENVNVKNWNLEYLRNNMSFVEQEPTLFDLSIRDNIAYGKSGCTQEEIETAAKNANIHNFIVGLPQGYDTPVGQKGAQLSGGQKQRIAIARSLIRNPKLLLLDEATSALDSESEKLVQEAIDKASKNSTTIVIAHRLSTIQNADLILVVNKGKIVEKGSHFELVAQRGLYFELVNNQTIIIDDSETKDSLKKEENEIEYLIEVEFEYSDDSDDCTSDSEWKSFMSSSSHKGWMRNRPKFEDSPYYLPQFEDDEDYIYKYVQDGNYVAPVKNMTRCLELGGNPECEFFGIDLQPNSPEDTYPFNCNFEIGDFLKGIPYPDEYFDFVYAKMTILFVQPEKYEELFKEIFRVLKKGGWVEFLESDQVHHHKGPLQVRFEAVWQKVQNDNGNYPLMIRTIPKKFQEIGFINVKEENYNISLGDHGGELGKNMMLNWKLWTILTADFIKEKFGFSNKEEYTEFIEKICIEMNKFKTYCIITDYHAQKPE</sequence>
<evidence type="ECO:0000256" key="1">
    <source>
        <dbReference type="ARBA" id="ARBA00004141"/>
    </source>
</evidence>
<dbReference type="InterPro" id="IPR036640">
    <property type="entry name" value="ABC1_TM_sf"/>
</dbReference>
<dbReference type="InterPro" id="IPR013216">
    <property type="entry name" value="Methyltransf_11"/>
</dbReference>
<feature type="domain" description="ABC transmembrane type-1" evidence="12">
    <location>
        <begin position="144"/>
        <end position="319"/>
    </location>
</feature>
<dbReference type="Pfam" id="PF00005">
    <property type="entry name" value="ABC_tran"/>
    <property type="match status" value="2"/>
</dbReference>
<evidence type="ECO:0000256" key="4">
    <source>
        <dbReference type="ARBA" id="ARBA00022692"/>
    </source>
</evidence>
<evidence type="ECO:0000313" key="14">
    <source>
        <dbReference type="Proteomes" id="UP000789706"/>
    </source>
</evidence>
<dbReference type="InterPro" id="IPR003593">
    <property type="entry name" value="AAA+_ATPase"/>
</dbReference>
<feature type="transmembrane region" description="Helical" evidence="10">
    <location>
        <begin position="656"/>
        <end position="679"/>
    </location>
</feature>
<comment type="similarity">
    <text evidence="2">Belongs to the ABC transporter superfamily. ABCB family. Multidrug resistance exporter (TC 3.A.1.201) subfamily.</text>
</comment>
<comment type="caution">
    <text evidence="13">The sequence shown here is derived from an EMBL/GenBank/DDBJ whole genome shotgun (WGS) entry which is preliminary data.</text>
</comment>
<dbReference type="PANTHER" id="PTHR43394">
    <property type="entry name" value="ATP-DEPENDENT PERMEASE MDL1, MITOCHONDRIAL"/>
    <property type="match status" value="1"/>
</dbReference>
<dbReference type="Proteomes" id="UP000789706">
    <property type="component" value="Unassembled WGS sequence"/>
</dbReference>
<dbReference type="CDD" id="cd02440">
    <property type="entry name" value="AdoMet_MTases"/>
    <property type="match status" value="1"/>
</dbReference>
<dbReference type="EMBL" id="CAJVPK010000565">
    <property type="protein sequence ID" value="CAG8526806.1"/>
    <property type="molecule type" value="Genomic_DNA"/>
</dbReference>
<feature type="transmembrane region" description="Helical" evidence="10">
    <location>
        <begin position="172"/>
        <end position="194"/>
    </location>
</feature>
<dbReference type="CDD" id="cd18577">
    <property type="entry name" value="ABC_6TM_Pgp_ABCB1_D1_like"/>
    <property type="match status" value="1"/>
</dbReference>
<feature type="domain" description="ABC transporter" evidence="11">
    <location>
        <begin position="339"/>
        <end position="510"/>
    </location>
</feature>
<dbReference type="GO" id="GO:0005743">
    <property type="term" value="C:mitochondrial inner membrane"/>
    <property type="evidence" value="ECO:0007669"/>
    <property type="project" value="TreeGrafter"/>
</dbReference>
<feature type="transmembrane region" description="Helical" evidence="10">
    <location>
        <begin position="879"/>
        <end position="897"/>
    </location>
</feature>
<keyword evidence="14" id="KW-1185">Reference proteome</keyword>
<feature type="transmembrane region" description="Helical" evidence="10">
    <location>
        <begin position="257"/>
        <end position="280"/>
    </location>
</feature>
<dbReference type="FunFam" id="1.20.1560.10:FF:000009">
    <property type="entry name" value="ABC transporter B family member 1"/>
    <property type="match status" value="1"/>
</dbReference>
<dbReference type="CDD" id="cd03249">
    <property type="entry name" value="ABC_MTABC3_MDL1_MDL2"/>
    <property type="match status" value="1"/>
</dbReference>
<dbReference type="SMART" id="SM00382">
    <property type="entry name" value="AAA"/>
    <property type="match status" value="2"/>
</dbReference>
<evidence type="ECO:0000256" key="7">
    <source>
        <dbReference type="ARBA" id="ARBA00022989"/>
    </source>
</evidence>
<gene>
    <name evidence="13" type="ORF">DEBURN_LOCUS5942</name>
</gene>
<evidence type="ECO:0000256" key="3">
    <source>
        <dbReference type="ARBA" id="ARBA00022448"/>
    </source>
</evidence>
<dbReference type="GO" id="GO:0090374">
    <property type="term" value="P:oligopeptide export from mitochondrion"/>
    <property type="evidence" value="ECO:0007669"/>
    <property type="project" value="TreeGrafter"/>
</dbReference>
<reference evidence="13" key="1">
    <citation type="submission" date="2021-06" db="EMBL/GenBank/DDBJ databases">
        <authorList>
            <person name="Kallberg Y."/>
            <person name="Tangrot J."/>
            <person name="Rosling A."/>
        </authorList>
    </citation>
    <scope>NUCLEOTIDE SEQUENCE</scope>
    <source>
        <strain evidence="13">AZ414A</strain>
    </source>
</reference>
<dbReference type="Gene3D" id="1.20.1560.10">
    <property type="entry name" value="ABC transporter type 1, transmembrane domain"/>
    <property type="match status" value="3"/>
</dbReference>
<feature type="transmembrane region" description="Helical" evidence="10">
    <location>
        <begin position="98"/>
        <end position="120"/>
    </location>
</feature>
<feature type="transmembrane region" description="Helical" evidence="10">
    <location>
        <begin position="141"/>
        <end position="166"/>
    </location>
</feature>
<dbReference type="OrthoDB" id="6500128at2759"/>
<dbReference type="InterPro" id="IPR029063">
    <property type="entry name" value="SAM-dependent_MTases_sf"/>
</dbReference>
<evidence type="ECO:0000256" key="10">
    <source>
        <dbReference type="SAM" id="Phobius"/>
    </source>
</evidence>
<dbReference type="SUPFAM" id="SSF90123">
    <property type="entry name" value="ABC transporter transmembrane region"/>
    <property type="match status" value="2"/>
</dbReference>
<evidence type="ECO:0000256" key="9">
    <source>
        <dbReference type="SAM" id="MobiDB-lite"/>
    </source>
</evidence>
<dbReference type="InterPro" id="IPR017871">
    <property type="entry name" value="ABC_transporter-like_CS"/>
</dbReference>
<dbReference type="GO" id="GO:0015421">
    <property type="term" value="F:ABC-type oligopeptide transporter activity"/>
    <property type="evidence" value="ECO:0007669"/>
    <property type="project" value="TreeGrafter"/>
</dbReference>
<accession>A0A9N9AFK5</accession>
<keyword evidence="7 10" id="KW-1133">Transmembrane helix</keyword>
<dbReference type="PROSITE" id="PS50929">
    <property type="entry name" value="ABC_TM1F"/>
    <property type="match status" value="2"/>
</dbReference>
<dbReference type="InterPro" id="IPR039421">
    <property type="entry name" value="Type_1_exporter"/>
</dbReference>
<keyword evidence="4 10" id="KW-0812">Transmembrane</keyword>
<dbReference type="PROSITE" id="PS00211">
    <property type="entry name" value="ABC_TRANSPORTER_1"/>
    <property type="match status" value="1"/>
</dbReference>
<dbReference type="Pfam" id="PF08241">
    <property type="entry name" value="Methyltransf_11"/>
    <property type="match status" value="1"/>
</dbReference>
<feature type="transmembrane region" description="Helical" evidence="10">
    <location>
        <begin position="738"/>
        <end position="755"/>
    </location>
</feature>
<dbReference type="GO" id="GO:0008757">
    <property type="term" value="F:S-adenosylmethionine-dependent methyltransferase activity"/>
    <property type="evidence" value="ECO:0007669"/>
    <property type="project" value="InterPro"/>
</dbReference>
<dbReference type="InterPro" id="IPR011527">
    <property type="entry name" value="ABC1_TM_dom"/>
</dbReference>
<evidence type="ECO:0000259" key="11">
    <source>
        <dbReference type="PROSITE" id="PS50893"/>
    </source>
</evidence>
<feature type="region of interest" description="Disordered" evidence="9">
    <location>
        <begin position="526"/>
        <end position="569"/>
    </location>
</feature>
<keyword evidence="6" id="KW-0067">ATP-binding</keyword>
<evidence type="ECO:0000256" key="6">
    <source>
        <dbReference type="ARBA" id="ARBA00022840"/>
    </source>
</evidence>
<dbReference type="Pfam" id="PF00664">
    <property type="entry name" value="ABC_membrane"/>
    <property type="match status" value="2"/>
</dbReference>
<comment type="subcellular location">
    <subcellularLocation>
        <location evidence="1">Membrane</location>
        <topology evidence="1">Multi-pass membrane protein</topology>
    </subcellularLocation>
</comment>
<feature type="transmembrane region" description="Helical" evidence="10">
    <location>
        <begin position="610"/>
        <end position="636"/>
    </location>
</feature>
<feature type="transmembrane region" description="Helical" evidence="10">
    <location>
        <begin position="761"/>
        <end position="780"/>
    </location>
</feature>
<dbReference type="InterPro" id="IPR003439">
    <property type="entry name" value="ABC_transporter-like_ATP-bd"/>
</dbReference>
<keyword evidence="8 10" id="KW-0472">Membrane</keyword>